<accession>A0A8S1Y774</accession>
<dbReference type="EMBL" id="CAJJDP010000142">
    <property type="protein sequence ID" value="CAD8207494.1"/>
    <property type="molecule type" value="Genomic_DNA"/>
</dbReference>
<keyword evidence="2" id="KW-1185">Reference proteome</keyword>
<reference evidence="1" key="1">
    <citation type="submission" date="2021-01" db="EMBL/GenBank/DDBJ databases">
        <authorList>
            <consortium name="Genoscope - CEA"/>
            <person name="William W."/>
        </authorList>
    </citation>
    <scope>NUCLEOTIDE SEQUENCE</scope>
</reference>
<dbReference type="OrthoDB" id="297967at2759"/>
<dbReference type="OMA" id="FESEPSH"/>
<organism evidence="1 2">
    <name type="scientific">Paramecium octaurelia</name>
    <dbReference type="NCBI Taxonomy" id="43137"/>
    <lineage>
        <taxon>Eukaryota</taxon>
        <taxon>Sar</taxon>
        <taxon>Alveolata</taxon>
        <taxon>Ciliophora</taxon>
        <taxon>Intramacronucleata</taxon>
        <taxon>Oligohymenophorea</taxon>
        <taxon>Peniculida</taxon>
        <taxon>Parameciidae</taxon>
        <taxon>Paramecium</taxon>
    </lineage>
</organism>
<dbReference type="Proteomes" id="UP000683925">
    <property type="component" value="Unassembled WGS sequence"/>
</dbReference>
<name>A0A8S1Y774_PAROT</name>
<gene>
    <name evidence="1" type="ORF">POCTA_138.1.T1410057</name>
</gene>
<evidence type="ECO:0000313" key="1">
    <source>
        <dbReference type="EMBL" id="CAD8207494.1"/>
    </source>
</evidence>
<protein>
    <submittedName>
        <fullName evidence="1">Uncharacterized protein</fullName>
    </submittedName>
</protein>
<evidence type="ECO:0000313" key="2">
    <source>
        <dbReference type="Proteomes" id="UP000683925"/>
    </source>
</evidence>
<sequence>MKPHNYSSCELPEHESEFLNIVCIDYQCKNRRLLCSYCQQDHQNCKIIPLNRFIKMFKDQIDTKNLEPLKQQNLELSLHLDAMEATLNESQKFFNNIFYQIKQAIHHAKQSLNQMTHSDSSLLNYCFILQQFESEPSHNNFTSLVSQIESFMPNPDSFSFTIKKIDPSQQLPLSDEAITNLKIDVSQFQSATKKFIKIFQQLHGTLQKSISSLFPQDLSELENDIQPFNNVQTIINEEQVLQLMQIQDDSMPKQLQQSTISNIPLKIVPPQNDIQQEKETILVFSEEKQFQLILGGQTFTKMVYMNQYMICGIVGSKFYMFDISSKDQNLQGIVTIQNDAEFTDLAYFNTYEQLGYIYLASKKGNIFKLITEGEKNMKIKEVLSRSHSIDKPGFLQIQVSPEEEQLYSIGEEMIAKVWCLQTMREVKRVQLQEPATAFHVDWKCLFIGGNNQIHIWNQTMGDITKLEGLEQRANKILTNESKLFVGLADKIKIYDKKEEGEFLLFKDVSFGQICMLQIIKSWPILVISYVDVKQVEQVGLYDFTETKPPQPLMEQSASSCCAIYEEQEIGNYLALVQKMGLCLIYKMEQEVNNDI</sequence>
<dbReference type="AlphaFoldDB" id="A0A8S1Y774"/>
<proteinExistence type="predicted"/>
<comment type="caution">
    <text evidence="1">The sequence shown here is derived from an EMBL/GenBank/DDBJ whole genome shotgun (WGS) entry which is preliminary data.</text>
</comment>